<feature type="domain" description="KfrA N-terminal DNA-binding" evidence="3">
    <location>
        <begin position="9"/>
        <end position="114"/>
    </location>
</feature>
<feature type="coiled-coil region" evidence="1">
    <location>
        <begin position="78"/>
        <end position="130"/>
    </location>
</feature>
<evidence type="ECO:0000259" key="3">
    <source>
        <dbReference type="Pfam" id="PF11740"/>
    </source>
</evidence>
<comment type="caution">
    <text evidence="4">The sequence shown here is derived from an EMBL/GenBank/DDBJ whole genome shotgun (WGS) entry which is preliminary data.</text>
</comment>
<dbReference type="Proteomes" id="UP000608450">
    <property type="component" value="Unassembled WGS sequence"/>
</dbReference>
<gene>
    <name evidence="4" type="ORF">I5I61_26760</name>
</gene>
<dbReference type="RefSeq" id="WP_196913528.1">
    <property type="nucleotide sequence ID" value="NZ_JADTFC010000098.1"/>
</dbReference>
<feature type="region of interest" description="Disordered" evidence="2">
    <location>
        <begin position="170"/>
        <end position="197"/>
    </location>
</feature>
<evidence type="ECO:0000313" key="4">
    <source>
        <dbReference type="EMBL" id="MBG6291073.1"/>
    </source>
</evidence>
<proteinExistence type="predicted"/>
<dbReference type="Pfam" id="PF11740">
    <property type="entry name" value="KfrA_N"/>
    <property type="match status" value="1"/>
</dbReference>
<evidence type="ECO:0000256" key="1">
    <source>
        <dbReference type="SAM" id="Coils"/>
    </source>
</evidence>
<evidence type="ECO:0000313" key="5">
    <source>
        <dbReference type="Proteomes" id="UP000608450"/>
    </source>
</evidence>
<reference evidence="4 5" key="1">
    <citation type="submission" date="2020-11" db="EMBL/GenBank/DDBJ databases">
        <title>Enhanced detection system for hospital associated transmission using whole genome sequencing surveillance.</title>
        <authorList>
            <person name="Harrison L.H."/>
            <person name="Van Tyne D."/>
            <person name="Marsh J.W."/>
            <person name="Griffith M.P."/>
            <person name="Snyder D.J."/>
            <person name="Cooper V.S."/>
            <person name="Mustapha M."/>
        </authorList>
    </citation>
    <scope>NUCLEOTIDE SEQUENCE [LARGE SCALE GENOMIC DNA]</scope>
    <source>
        <strain evidence="4 5">PSA00705</strain>
    </source>
</reference>
<sequence length="321" mass="37394">MARGGINRAVVKIARDGLLARGLKPTIDAIRIELGNTGSKSTIIRCLRELDHVELQRQPPSLEEELSVLIGSVAGRVREEAEASVASERELLTREQNDYRTQRQQALSRIEELQSLNAALAAQLKEQRILEIELQERLRVSEVERVRLSAIEQTLGLVSAEHAKQITSLEEKNQHARQSLEHYRQSQKEQRDQEIKRNDERTQLLQLEIKSLKNILMQKQEDITHLYRDNERLVEEVRNNFKRQQEWEGELIQQRKSFETGSQALKKERDTLQERLIALSIENAAIQERLRQRQFEFRQYRRLLKNHAKSVEVRAGIVTPP</sequence>
<evidence type="ECO:0000256" key="2">
    <source>
        <dbReference type="SAM" id="MobiDB-lite"/>
    </source>
</evidence>
<keyword evidence="1" id="KW-0175">Coiled coil</keyword>
<accession>A0ABS0KSJ7</accession>
<feature type="coiled-coil region" evidence="1">
    <location>
        <begin position="262"/>
        <end position="289"/>
    </location>
</feature>
<dbReference type="InterPro" id="IPR021104">
    <property type="entry name" value="KfrA_DNA-bd_N"/>
</dbReference>
<organism evidence="4 5">
    <name type="scientific">Pseudomonas nitroreducens</name>
    <dbReference type="NCBI Taxonomy" id="46680"/>
    <lineage>
        <taxon>Bacteria</taxon>
        <taxon>Pseudomonadati</taxon>
        <taxon>Pseudomonadota</taxon>
        <taxon>Gammaproteobacteria</taxon>
        <taxon>Pseudomonadales</taxon>
        <taxon>Pseudomonadaceae</taxon>
        <taxon>Pseudomonas</taxon>
    </lineage>
</organism>
<dbReference type="GO" id="GO:0003677">
    <property type="term" value="F:DNA binding"/>
    <property type="evidence" value="ECO:0007669"/>
    <property type="project" value="UniProtKB-KW"/>
</dbReference>
<name>A0ABS0KSJ7_PSENT</name>
<keyword evidence="4" id="KW-0238">DNA-binding</keyword>
<keyword evidence="5" id="KW-1185">Reference proteome</keyword>
<protein>
    <submittedName>
        <fullName evidence="4">DNA-binding protein</fullName>
    </submittedName>
</protein>
<dbReference type="EMBL" id="JADTFC010000098">
    <property type="protein sequence ID" value="MBG6291073.1"/>
    <property type="molecule type" value="Genomic_DNA"/>
</dbReference>